<organism evidence="1 2">
    <name type="scientific">Eretmocerus hayati</name>
    <dbReference type="NCBI Taxonomy" id="131215"/>
    <lineage>
        <taxon>Eukaryota</taxon>
        <taxon>Metazoa</taxon>
        <taxon>Ecdysozoa</taxon>
        <taxon>Arthropoda</taxon>
        <taxon>Hexapoda</taxon>
        <taxon>Insecta</taxon>
        <taxon>Pterygota</taxon>
        <taxon>Neoptera</taxon>
        <taxon>Endopterygota</taxon>
        <taxon>Hymenoptera</taxon>
        <taxon>Apocrita</taxon>
        <taxon>Proctotrupomorpha</taxon>
        <taxon>Chalcidoidea</taxon>
        <taxon>Aphelinidae</taxon>
        <taxon>Aphelininae</taxon>
        <taxon>Eretmocerus</taxon>
    </lineage>
</organism>
<evidence type="ECO:0000313" key="2">
    <source>
        <dbReference type="Proteomes" id="UP001239111"/>
    </source>
</evidence>
<proteinExistence type="predicted"/>
<dbReference type="Proteomes" id="UP001239111">
    <property type="component" value="Chromosome 1"/>
</dbReference>
<accession>A0ACC2PLN5</accession>
<sequence length="170" mass="18608">MGETGQGQEPGASGCLLDSLLAGAQLKRLRIEESRAPSQQPRPVLVLHASARPEAPGCRRSELRAVRAAALAAYRKLLLHDAPATEACEVALRHLEHHFHRHHRQDDQKVQQQQNPDEAATSTSTTTTTTGVEPGARNFYSDAAIIDVSTNPLKLPDRYSLLSYPLEDSE</sequence>
<evidence type="ECO:0000313" key="1">
    <source>
        <dbReference type="EMBL" id="KAJ8684292.1"/>
    </source>
</evidence>
<gene>
    <name evidence="1" type="ORF">QAD02_020084</name>
</gene>
<comment type="caution">
    <text evidence="1">The sequence shown here is derived from an EMBL/GenBank/DDBJ whole genome shotgun (WGS) entry which is preliminary data.</text>
</comment>
<protein>
    <submittedName>
        <fullName evidence="1">Uncharacterized protein</fullName>
    </submittedName>
</protein>
<reference evidence="1" key="1">
    <citation type="submission" date="2023-04" db="EMBL/GenBank/DDBJ databases">
        <title>A chromosome-level genome assembly of the parasitoid wasp Eretmocerus hayati.</title>
        <authorList>
            <person name="Zhong Y."/>
            <person name="Liu S."/>
            <person name="Liu Y."/>
        </authorList>
    </citation>
    <scope>NUCLEOTIDE SEQUENCE</scope>
    <source>
        <strain evidence="1">ZJU_SS_LIU_2023</strain>
    </source>
</reference>
<keyword evidence="2" id="KW-1185">Reference proteome</keyword>
<dbReference type="EMBL" id="CM056741">
    <property type="protein sequence ID" value="KAJ8684292.1"/>
    <property type="molecule type" value="Genomic_DNA"/>
</dbReference>
<name>A0ACC2PLN5_9HYME</name>